<dbReference type="EMBL" id="CP011340">
    <property type="protein sequence ID" value="ALC25567.1"/>
    <property type="molecule type" value="Genomic_DNA"/>
</dbReference>
<dbReference type="EMBL" id="CP011340">
    <property type="protein sequence ID" value="ALC18398.1"/>
    <property type="molecule type" value="Genomic_DNA"/>
</dbReference>
<dbReference type="STRING" id="38300.SPRI_0092"/>
<dbReference type="InterPro" id="IPR045808">
    <property type="entry name" value="Hr_FBXL5"/>
</dbReference>
<dbReference type="AlphaFoldDB" id="A0A0M4DRG6"/>
<dbReference type="OrthoDB" id="3473830at2"/>
<proteinExistence type="predicted"/>
<dbReference type="Gene3D" id="1.20.120.520">
    <property type="entry name" value="nmb1532 protein domain like"/>
    <property type="match status" value="1"/>
</dbReference>
<name>A0A0M4DRG6_STRPR</name>
<sequence>MPRIDLYRTVHMGQRERLFALAVETGAADTAEPECAGHLAKRCLAMTQELREHADHEDRFIHPLLRERAPEAADALDAEHVRLDAALTALDDRARRLPTTPAGSLPDAQHGLYLAVNELISAYLAHLHAEETVAMPALWDRCSDAELGEVFAAFKASRTPEESLADLRGMLPSLPPAVRTAIVRATLEAAPDDDAGRTLAAVSTTLDPRRRSRLYDDLGAPEAWALVESEREQAH</sequence>
<protein>
    <submittedName>
        <fullName evidence="3">Haloalkane dehalogenase</fullName>
    </submittedName>
</protein>
<evidence type="ECO:0000313" key="2">
    <source>
        <dbReference type="EMBL" id="ALC18398.1"/>
    </source>
</evidence>
<dbReference type="KEGG" id="spri:SPRI_0092"/>
<dbReference type="KEGG" id="spri:SPRI_7261"/>
<feature type="domain" description="Hemerythrin-like" evidence="1">
    <location>
        <begin position="4"/>
        <end position="138"/>
    </location>
</feature>
<dbReference type="GeneID" id="97231714"/>
<evidence type="ECO:0000313" key="4">
    <source>
        <dbReference type="Proteomes" id="UP000060513"/>
    </source>
</evidence>
<organism evidence="3">
    <name type="scientific">Streptomyces pristinaespiralis</name>
    <dbReference type="NCBI Taxonomy" id="38300"/>
    <lineage>
        <taxon>Bacteria</taxon>
        <taxon>Bacillati</taxon>
        <taxon>Actinomycetota</taxon>
        <taxon>Actinomycetes</taxon>
        <taxon>Kitasatosporales</taxon>
        <taxon>Streptomycetaceae</taxon>
        <taxon>Streptomyces</taxon>
    </lineage>
</organism>
<dbReference type="Proteomes" id="UP000060513">
    <property type="component" value="Chromosome"/>
</dbReference>
<dbReference type="CDD" id="cd12109">
    <property type="entry name" value="Hr_FBXL5"/>
    <property type="match status" value="1"/>
</dbReference>
<reference evidence="3 4" key="1">
    <citation type="submission" date="2015-08" db="EMBL/GenBank/DDBJ databases">
        <title>Genome sequence of the pristinamycin over-producing bacterium Streptomyces pristinaespiralis HCCB10218.</title>
        <authorList>
            <person name="Tian J."/>
            <person name="Yang J."/>
            <person name="Li L."/>
            <person name="Ruan L."/>
            <person name="Wei W."/>
            <person name="Zheng G."/>
            <person name="Wei Z."/>
            <person name="Yang S."/>
            <person name="Ge M."/>
            <person name="Jiang W."/>
            <person name="Lu Y."/>
        </authorList>
    </citation>
    <scope>NUCLEOTIDE SEQUENCE [LARGE SCALE GENOMIC DNA]</scope>
    <source>
        <strain evidence="3 4">HCCB 10218</strain>
    </source>
</reference>
<dbReference type="GO" id="GO:0006879">
    <property type="term" value="P:intracellular iron ion homeostasis"/>
    <property type="evidence" value="ECO:0007669"/>
    <property type="project" value="InterPro"/>
</dbReference>
<dbReference type="Pfam" id="PF01814">
    <property type="entry name" value="Hemerythrin"/>
    <property type="match status" value="1"/>
</dbReference>
<dbReference type="RefSeq" id="WP_005322090.1">
    <property type="nucleotide sequence ID" value="NZ_CP011340.1"/>
</dbReference>
<accession>A0A0M4DRG6</accession>
<dbReference type="InterPro" id="IPR012312">
    <property type="entry name" value="Hemerythrin-like"/>
</dbReference>
<dbReference type="PATRIC" id="fig|38300.4.peg.100"/>
<evidence type="ECO:0000313" key="3">
    <source>
        <dbReference type="EMBL" id="ALC25567.1"/>
    </source>
</evidence>
<dbReference type="OMA" id="AHEDRWF"/>
<gene>
    <name evidence="2" type="ORF">SPRI_0092</name>
    <name evidence="3" type="ORF">SPRI_7261</name>
</gene>
<evidence type="ECO:0000259" key="1">
    <source>
        <dbReference type="Pfam" id="PF01814"/>
    </source>
</evidence>